<dbReference type="NCBIfam" id="TIGR01980">
    <property type="entry name" value="sufB"/>
    <property type="match status" value="1"/>
</dbReference>
<dbReference type="GO" id="GO:0016226">
    <property type="term" value="P:iron-sulfur cluster assembly"/>
    <property type="evidence" value="ECO:0007669"/>
    <property type="project" value="InterPro"/>
</dbReference>
<evidence type="ECO:0000313" key="4">
    <source>
        <dbReference type="EMBL" id="HIJ99664.1"/>
    </source>
</evidence>
<sequence length="475" mass="53107">MTDSQILEKQKLATKINRERFDHANEERHRLKPDPGLREEVVRLISSEKNEPDWMLEHRLKCLNIFEKIPMPSWGPNLDKLDLNKIHFYMSPDAERNSKTWDDVPEDIKNTFEKLGIPEAEQKSLAGVGAQYESDVVYHNLKKEWETQGVVFLDMDVGVQEYPELVKKHFMTKCIPPSLHKFAALHGAVWSGGTFLYIPEGVKVDMPLQAYFRMNSEAGGQFEHTLLIADKNSEFHYIEGCSAPKYDAYSLHAGGVEIFINEGAKGRYSSVENWSKTTFNLNTKRGLVEKNGTLEWVNGNMGSCVTMLYPSSLLIGRGARSDYLGIAFASGDQNQDTGSKMYHLAPNTSSTITAKSISKGGGVTSYRGYLGISKGAVDSKASVQCDALLVDDISVSNTYPYMKINEDAVDVAHEASVGKISSDDIFYLMSRGLNEIEAKKMIVSGFIEPIVKELPLEYAVELNRLIEMEMEGSIG</sequence>
<dbReference type="AlphaFoldDB" id="A0A832UTW9"/>
<proteinExistence type="inferred from homology"/>
<dbReference type="EMBL" id="DVAD01000014">
    <property type="protein sequence ID" value="HIJ99664.1"/>
    <property type="molecule type" value="Genomic_DNA"/>
</dbReference>
<accession>A0A832UTW9</accession>
<dbReference type="Pfam" id="PF01458">
    <property type="entry name" value="SUFBD_core"/>
    <property type="match status" value="1"/>
</dbReference>
<name>A0A832UTW9_9ARCH</name>
<comment type="caution">
    <text evidence="4">The sequence shown here is derived from an EMBL/GenBank/DDBJ whole genome shotgun (WGS) entry which is preliminary data.</text>
</comment>
<keyword evidence="5" id="KW-1185">Reference proteome</keyword>
<gene>
    <name evidence="4" type="primary">sufB</name>
    <name evidence="4" type="ORF">H1011_02470</name>
</gene>
<evidence type="ECO:0000313" key="5">
    <source>
        <dbReference type="Proteomes" id="UP000604391"/>
    </source>
</evidence>
<dbReference type="InterPro" id="IPR010231">
    <property type="entry name" value="SUF_FeS_clus_asmbl_SufB"/>
</dbReference>
<protein>
    <submittedName>
        <fullName evidence="4">Fe-S cluster assembly protein SufB</fullName>
    </submittedName>
</protein>
<dbReference type="InterPro" id="IPR037284">
    <property type="entry name" value="SUF_FeS_clus_asmbl_SufBD_sf"/>
</dbReference>
<dbReference type="PANTHER" id="PTHR30508">
    <property type="entry name" value="FES CLUSTER ASSEMBLY PROTEIN SUF"/>
    <property type="match status" value="1"/>
</dbReference>
<dbReference type="InterPro" id="IPR055346">
    <property type="entry name" value="Fe-S_cluster_assembly_SufBD"/>
</dbReference>
<dbReference type="SUPFAM" id="SSF101960">
    <property type="entry name" value="Stabilizer of iron transporter SufD"/>
    <property type="match status" value="1"/>
</dbReference>
<dbReference type="InterPro" id="IPR000825">
    <property type="entry name" value="SUF_FeS_clus_asmbl_SufBD_core"/>
</dbReference>
<feature type="domain" description="SUF system FeS cluster assembly SufBD N-terminal" evidence="3">
    <location>
        <begin position="135"/>
        <end position="209"/>
    </location>
</feature>
<organism evidence="4 5">
    <name type="scientific">Candidatus Undinarchaeum marinum</name>
    <dbReference type="NCBI Taxonomy" id="2756141"/>
    <lineage>
        <taxon>Archaea</taxon>
        <taxon>Candidatus Undinarchaeota</taxon>
        <taxon>Candidatus Undinarchaeia</taxon>
        <taxon>Candidatus Undinarchaeales</taxon>
        <taxon>Candidatus Undinarchaeaceae</taxon>
        <taxon>Candidatus Undinarchaeum</taxon>
    </lineage>
</organism>
<evidence type="ECO:0000259" key="3">
    <source>
        <dbReference type="Pfam" id="PF19295"/>
    </source>
</evidence>
<feature type="domain" description="SUF system FeS cluster assembly SufBD core" evidence="2">
    <location>
        <begin position="212"/>
        <end position="446"/>
    </location>
</feature>
<evidence type="ECO:0000259" key="2">
    <source>
        <dbReference type="Pfam" id="PF01458"/>
    </source>
</evidence>
<dbReference type="PANTHER" id="PTHR30508:SF1">
    <property type="entry name" value="UPF0051 PROTEIN ABCI8, CHLOROPLASTIC-RELATED"/>
    <property type="match status" value="1"/>
</dbReference>
<dbReference type="Proteomes" id="UP000604391">
    <property type="component" value="Unassembled WGS sequence"/>
</dbReference>
<reference evidence="4 5" key="1">
    <citation type="journal article" name="Nat. Commun.">
        <title>Undinarchaeota illuminate DPANN phylogeny and the impact of gene transfer on archaeal evolution.</title>
        <authorList>
            <person name="Dombrowski N."/>
            <person name="Williams T.A."/>
            <person name="Sun J."/>
            <person name="Woodcroft B.J."/>
            <person name="Lee J.H."/>
            <person name="Minh B.Q."/>
            <person name="Rinke C."/>
            <person name="Spang A."/>
        </authorList>
    </citation>
    <scope>NUCLEOTIDE SEQUENCE [LARGE SCALE GENOMIC DNA]</scope>
    <source>
        <strain evidence="4">MAG_bin17</strain>
    </source>
</reference>
<dbReference type="Pfam" id="PF19295">
    <property type="entry name" value="SufBD_N"/>
    <property type="match status" value="1"/>
</dbReference>
<comment type="similarity">
    <text evidence="1">Belongs to the iron-sulfur cluster assembly SufBD family.</text>
</comment>
<evidence type="ECO:0000256" key="1">
    <source>
        <dbReference type="ARBA" id="ARBA00043967"/>
    </source>
</evidence>
<dbReference type="InterPro" id="IPR045595">
    <property type="entry name" value="SufBD_N"/>
</dbReference>